<gene>
    <name evidence="6" type="ORF">GGR25_002201</name>
</gene>
<accession>A0A840AQL2</accession>
<dbReference type="RefSeq" id="WP_183398817.1">
    <property type="nucleotide sequence ID" value="NZ_JACIDS010000003.1"/>
</dbReference>
<dbReference type="GO" id="GO:0030246">
    <property type="term" value="F:carbohydrate binding"/>
    <property type="evidence" value="ECO:0007669"/>
    <property type="project" value="UniProtKB-ARBA"/>
</dbReference>
<comment type="caution">
    <text evidence="6">The sequence shown here is derived from an EMBL/GenBank/DDBJ whole genome shotgun (WGS) entry which is preliminary data.</text>
</comment>
<comment type="subcellular location">
    <subcellularLocation>
        <location evidence="1">Cell envelope</location>
    </subcellularLocation>
</comment>
<sequence>MIRISKIAALFVGMAGLTVAAVPAFAQDSKFYTGAPRTYLYNPDTEVCFKDTSQYKKDGPYTIGFSNAGLGDSWRVVMLHSLEKAAAEHKDEIKKLIITDAGHDDAKQVADIQDLISRGVDLLIVSANTQQALDPAVSQAMAQGIPVVMVDRRIASDNFVTFVTASDAMMGRLFAQWIAEKLHGKGNVIMLAGQAGSSPSENREKPAREVFAQYPDIKVLETVYSDWSPVKGKQVMQAMIAKYGKSIDAVWSAHGLQTPGSIEAFIEAGYKDGEIPPHTTSDVNGPLQMAIQHKVPMLEVGYPPAMGGTSVEVALQVLHGAPVPCIYTINSQIAVSEGDNTPSIETQLRLTDMVVPDGAPDMLITGGMGPGYDPKTFKIDFPQ</sequence>
<evidence type="ECO:0000256" key="3">
    <source>
        <dbReference type="ARBA" id="ARBA00022729"/>
    </source>
</evidence>
<protein>
    <submittedName>
        <fullName evidence="6">Ribose transport system substrate-binding protein</fullName>
    </submittedName>
</protein>
<dbReference type="Proteomes" id="UP000553963">
    <property type="component" value="Unassembled WGS sequence"/>
</dbReference>
<evidence type="ECO:0000256" key="1">
    <source>
        <dbReference type="ARBA" id="ARBA00004196"/>
    </source>
</evidence>
<evidence type="ECO:0000313" key="6">
    <source>
        <dbReference type="EMBL" id="MBB3931151.1"/>
    </source>
</evidence>
<keyword evidence="3 4" id="KW-0732">Signal</keyword>
<proteinExistence type="inferred from homology"/>
<dbReference type="SUPFAM" id="SSF53822">
    <property type="entry name" value="Periplasmic binding protein-like I"/>
    <property type="match status" value="1"/>
</dbReference>
<feature type="chain" id="PRO_5032399148" evidence="4">
    <location>
        <begin position="27"/>
        <end position="383"/>
    </location>
</feature>
<dbReference type="Pfam" id="PF13407">
    <property type="entry name" value="Peripla_BP_4"/>
    <property type="match status" value="1"/>
</dbReference>
<dbReference type="EMBL" id="JACIDS010000003">
    <property type="protein sequence ID" value="MBB3931151.1"/>
    <property type="molecule type" value="Genomic_DNA"/>
</dbReference>
<keyword evidence="7" id="KW-1185">Reference proteome</keyword>
<dbReference type="Gene3D" id="3.40.50.2300">
    <property type="match status" value="2"/>
</dbReference>
<reference evidence="6 7" key="1">
    <citation type="submission" date="2020-08" db="EMBL/GenBank/DDBJ databases">
        <title>Genomic Encyclopedia of Type Strains, Phase IV (KMG-IV): sequencing the most valuable type-strain genomes for metagenomic binning, comparative biology and taxonomic classification.</title>
        <authorList>
            <person name="Goeker M."/>
        </authorList>
    </citation>
    <scope>NUCLEOTIDE SEQUENCE [LARGE SCALE GENOMIC DNA]</scope>
    <source>
        <strain evidence="6 7">DSM 25966</strain>
    </source>
</reference>
<dbReference type="CDD" id="cd19996">
    <property type="entry name" value="PBP1_ABC_sugar_binding-like"/>
    <property type="match status" value="1"/>
</dbReference>
<evidence type="ECO:0000256" key="2">
    <source>
        <dbReference type="ARBA" id="ARBA00007639"/>
    </source>
</evidence>
<organism evidence="6 7">
    <name type="scientific">Kaistia hirudinis</name>
    <dbReference type="NCBI Taxonomy" id="1293440"/>
    <lineage>
        <taxon>Bacteria</taxon>
        <taxon>Pseudomonadati</taxon>
        <taxon>Pseudomonadota</taxon>
        <taxon>Alphaproteobacteria</taxon>
        <taxon>Hyphomicrobiales</taxon>
        <taxon>Kaistiaceae</taxon>
        <taxon>Kaistia</taxon>
    </lineage>
</organism>
<feature type="signal peptide" evidence="4">
    <location>
        <begin position="1"/>
        <end position="26"/>
    </location>
</feature>
<comment type="similarity">
    <text evidence="2">Belongs to the bacterial solute-binding protein 2 family.</text>
</comment>
<evidence type="ECO:0000313" key="7">
    <source>
        <dbReference type="Proteomes" id="UP000553963"/>
    </source>
</evidence>
<evidence type="ECO:0000256" key="4">
    <source>
        <dbReference type="SAM" id="SignalP"/>
    </source>
</evidence>
<evidence type="ECO:0000259" key="5">
    <source>
        <dbReference type="Pfam" id="PF13407"/>
    </source>
</evidence>
<dbReference type="PANTHER" id="PTHR46847:SF3">
    <property type="entry name" value="GALACTOFURANOSE-BINDING PROTEIN YTFQ"/>
    <property type="match status" value="1"/>
</dbReference>
<dbReference type="AlphaFoldDB" id="A0A840AQL2"/>
<feature type="domain" description="Periplasmic binding protein" evidence="5">
    <location>
        <begin position="63"/>
        <end position="320"/>
    </location>
</feature>
<dbReference type="InterPro" id="IPR025997">
    <property type="entry name" value="SBP_2_dom"/>
</dbReference>
<dbReference type="PANTHER" id="PTHR46847">
    <property type="entry name" value="D-ALLOSE-BINDING PERIPLASMIC PROTEIN-RELATED"/>
    <property type="match status" value="1"/>
</dbReference>
<dbReference type="GO" id="GO:0030313">
    <property type="term" value="C:cell envelope"/>
    <property type="evidence" value="ECO:0007669"/>
    <property type="project" value="UniProtKB-SubCell"/>
</dbReference>
<name>A0A840AQL2_9HYPH</name>
<dbReference type="InterPro" id="IPR028082">
    <property type="entry name" value="Peripla_BP_I"/>
</dbReference>